<dbReference type="InterPro" id="IPR050357">
    <property type="entry name" value="Arrestin_domain-protein"/>
</dbReference>
<gene>
    <name evidence="5" type="ORF">AMS68_006954</name>
</gene>
<feature type="compositionally biased region" description="Pro residues" evidence="3">
    <location>
        <begin position="585"/>
        <end position="594"/>
    </location>
</feature>
<dbReference type="Gene3D" id="2.60.40.640">
    <property type="match status" value="1"/>
</dbReference>
<dbReference type="GO" id="GO:0030674">
    <property type="term" value="F:protein-macromolecule adaptor activity"/>
    <property type="evidence" value="ECO:0007669"/>
    <property type="project" value="TreeGrafter"/>
</dbReference>
<dbReference type="PANTHER" id="PTHR11188">
    <property type="entry name" value="ARRESTIN DOMAIN CONTAINING PROTEIN"/>
    <property type="match status" value="1"/>
</dbReference>
<dbReference type="InterPro" id="IPR014756">
    <property type="entry name" value="Ig_E-set"/>
</dbReference>
<reference evidence="5 6" key="1">
    <citation type="journal article" date="2016" name="Sci. Rep.">
        <title>Peltaster fructicola genome reveals evolution from an invasive phytopathogen to an ectophytic parasite.</title>
        <authorList>
            <person name="Xu C."/>
            <person name="Chen H."/>
            <person name="Gleason M.L."/>
            <person name="Xu J.R."/>
            <person name="Liu H."/>
            <person name="Zhang R."/>
            <person name="Sun G."/>
        </authorList>
    </citation>
    <scope>NUCLEOTIDE SEQUENCE [LARGE SCALE GENOMIC DNA]</scope>
    <source>
        <strain evidence="5 6">LNHT1506</strain>
    </source>
</reference>
<dbReference type="EMBL" id="CP051143">
    <property type="protein sequence ID" value="QIX01437.1"/>
    <property type="molecule type" value="Genomic_DNA"/>
</dbReference>
<feature type="region of interest" description="Disordered" evidence="3">
    <location>
        <begin position="383"/>
        <end position="410"/>
    </location>
</feature>
<dbReference type="GO" id="GO:0031625">
    <property type="term" value="F:ubiquitin protein ligase binding"/>
    <property type="evidence" value="ECO:0007669"/>
    <property type="project" value="TreeGrafter"/>
</dbReference>
<evidence type="ECO:0000313" key="6">
    <source>
        <dbReference type="Proteomes" id="UP000503462"/>
    </source>
</evidence>
<evidence type="ECO:0000256" key="1">
    <source>
        <dbReference type="ARBA" id="ARBA00005298"/>
    </source>
</evidence>
<dbReference type="Pfam" id="PF00339">
    <property type="entry name" value="Arrestin_N"/>
    <property type="match status" value="1"/>
</dbReference>
<evidence type="ECO:0000256" key="3">
    <source>
        <dbReference type="SAM" id="MobiDB-lite"/>
    </source>
</evidence>
<dbReference type="AlphaFoldDB" id="A0A6H0Y357"/>
<dbReference type="Proteomes" id="UP000503462">
    <property type="component" value="Chromosome 5"/>
</dbReference>
<feature type="domain" description="Arrestin C-terminal-like" evidence="4">
    <location>
        <begin position="178"/>
        <end position="339"/>
    </location>
</feature>
<dbReference type="GO" id="GO:0005886">
    <property type="term" value="C:plasma membrane"/>
    <property type="evidence" value="ECO:0007669"/>
    <property type="project" value="TreeGrafter"/>
</dbReference>
<proteinExistence type="inferred from homology"/>
<evidence type="ECO:0000313" key="5">
    <source>
        <dbReference type="EMBL" id="QIX01437.1"/>
    </source>
</evidence>
<feature type="compositionally biased region" description="Polar residues" evidence="3">
    <location>
        <begin position="574"/>
        <end position="584"/>
    </location>
</feature>
<feature type="region of interest" description="Disordered" evidence="3">
    <location>
        <begin position="543"/>
        <end position="598"/>
    </location>
</feature>
<dbReference type="InterPro" id="IPR011022">
    <property type="entry name" value="Arrestin_C-like"/>
</dbReference>
<dbReference type="InterPro" id="IPR014752">
    <property type="entry name" value="Arrestin-like_C"/>
</dbReference>
<dbReference type="SUPFAM" id="SSF81296">
    <property type="entry name" value="E set domains"/>
    <property type="match status" value="1"/>
</dbReference>
<feature type="compositionally biased region" description="Polar residues" evidence="3">
    <location>
        <begin position="456"/>
        <end position="465"/>
    </location>
</feature>
<organism evidence="5 6">
    <name type="scientific">Peltaster fructicola</name>
    <dbReference type="NCBI Taxonomy" id="286661"/>
    <lineage>
        <taxon>Eukaryota</taxon>
        <taxon>Fungi</taxon>
        <taxon>Dikarya</taxon>
        <taxon>Ascomycota</taxon>
        <taxon>Pezizomycotina</taxon>
        <taxon>Dothideomycetes</taxon>
        <taxon>Dothideomycetes incertae sedis</taxon>
        <taxon>Peltaster</taxon>
    </lineage>
</organism>
<accession>A0A6H0Y357</accession>
<name>A0A6H0Y357_9PEZI</name>
<dbReference type="OrthoDB" id="2333384at2759"/>
<feature type="region of interest" description="Disordered" evidence="3">
    <location>
        <begin position="453"/>
        <end position="515"/>
    </location>
</feature>
<dbReference type="SMART" id="SM01017">
    <property type="entry name" value="Arrestin_C"/>
    <property type="match status" value="1"/>
</dbReference>
<dbReference type="Pfam" id="PF02752">
    <property type="entry name" value="Arrestin_C"/>
    <property type="match status" value="1"/>
</dbReference>
<evidence type="ECO:0000259" key="4">
    <source>
        <dbReference type="SMART" id="SM01017"/>
    </source>
</evidence>
<keyword evidence="6" id="KW-1185">Reference proteome</keyword>
<evidence type="ECO:0000256" key="2">
    <source>
        <dbReference type="ARBA" id="ARBA00038766"/>
    </source>
</evidence>
<sequence>MLTSRSTNGLPKVKPTLEILPDSRFIVFAGDEHEASSTKLTGRVRLNCPEAMSISKPRIRLEGKRKVSWVFSTTMTSGVTEDKRTFLNQERPLGSIESTHKVNEGFIEWPFEFELPASTPESVEGLRDTFIVYHLHAAISRPGWNVRDLTARAHLRIVRTLGQESAEMARSRINADIWANKLSYSISIPSDAVVFGTSITADVELSPIKKGIQLGRVEMKLMETVIKRISDVPTNAENRNDKAKSEEAEVARVQMDFPEQAKVVYEGETAEDPVMADEMYKFQATLPLPTSLHKCRQDVDSHQINITHRFKLMVNIHNPEGHVSQLVCRLPVKLFISPNLPINDRNEVHIHDGTQAAFDGMNATLAAPPQYGQHQLDQIFSDIDPAGYMSRPGSGSNTPGDALAHSRRASDENLQSLNGVAVGEMPSHGSAVPATLHSRLTNLQINDVLDPENARVPSQSSSGTGTPAGVTTGRGSPDRSFAGSRNRSSVLFATTAQSPIGSGLTSRRTSAEEETHNNLSLATYNLDDLSRVPSYNAALRTPIPATPFGDHPPSYIDATSRPPSPSQRPSPSRATSDSSITGTISPPPPPPPPTHVTHRSIAMRNMDEEARLRTLRAGT</sequence>
<comment type="similarity">
    <text evidence="1">Belongs to the arrestin family.</text>
</comment>
<dbReference type="InterPro" id="IPR011021">
    <property type="entry name" value="Arrestin-like_N"/>
</dbReference>
<feature type="compositionally biased region" description="Polar residues" evidence="3">
    <location>
        <begin position="483"/>
        <end position="508"/>
    </location>
</feature>
<protein>
    <recommendedName>
        <fullName evidence="4">Arrestin C-terminal-like domain-containing protein</fullName>
    </recommendedName>
</protein>
<comment type="subunit">
    <text evidence="2">Interacts with hulA.</text>
</comment>
<dbReference type="PANTHER" id="PTHR11188:SF17">
    <property type="entry name" value="FI21816P1"/>
    <property type="match status" value="1"/>
</dbReference>
<dbReference type="GO" id="GO:0070086">
    <property type="term" value="P:ubiquitin-dependent endocytosis"/>
    <property type="evidence" value="ECO:0007669"/>
    <property type="project" value="TreeGrafter"/>
</dbReference>
<dbReference type="GO" id="GO:0005829">
    <property type="term" value="C:cytosol"/>
    <property type="evidence" value="ECO:0007669"/>
    <property type="project" value="TreeGrafter"/>
</dbReference>